<name>A0A645CCY5_9ZZZZ</name>
<comment type="caution">
    <text evidence="7">The sequence shown here is derived from an EMBL/GenBank/DDBJ whole genome shotgun (WGS) entry which is preliminary data.</text>
</comment>
<proteinExistence type="predicted"/>
<evidence type="ECO:0008006" key="8">
    <source>
        <dbReference type="Google" id="ProtNLM"/>
    </source>
</evidence>
<protein>
    <recommendedName>
        <fullName evidence="8">Lysylphosphatidylglycerol synthase</fullName>
    </recommendedName>
</protein>
<evidence type="ECO:0000256" key="3">
    <source>
        <dbReference type="ARBA" id="ARBA00022692"/>
    </source>
</evidence>
<feature type="transmembrane region" description="Helical" evidence="6">
    <location>
        <begin position="179"/>
        <end position="202"/>
    </location>
</feature>
<evidence type="ECO:0000256" key="5">
    <source>
        <dbReference type="ARBA" id="ARBA00023136"/>
    </source>
</evidence>
<comment type="subcellular location">
    <subcellularLocation>
        <location evidence="1">Cell membrane</location>
        <topology evidence="1">Multi-pass membrane protein</topology>
    </subcellularLocation>
</comment>
<evidence type="ECO:0000256" key="2">
    <source>
        <dbReference type="ARBA" id="ARBA00022475"/>
    </source>
</evidence>
<accession>A0A645CCY5</accession>
<dbReference type="EMBL" id="VSSQ01026194">
    <property type="protein sequence ID" value="MPM74790.1"/>
    <property type="molecule type" value="Genomic_DNA"/>
</dbReference>
<keyword evidence="3 6" id="KW-0812">Transmembrane</keyword>
<feature type="transmembrane region" description="Helical" evidence="6">
    <location>
        <begin position="209"/>
        <end position="227"/>
    </location>
</feature>
<keyword evidence="5 6" id="KW-0472">Membrane</keyword>
<dbReference type="PANTHER" id="PTHR37693">
    <property type="entry name" value="PHOSPHATIDYLGLYCEROL LYSYLTRANSFERASE"/>
    <property type="match status" value="1"/>
</dbReference>
<evidence type="ECO:0000256" key="6">
    <source>
        <dbReference type="SAM" id="Phobius"/>
    </source>
</evidence>
<feature type="transmembrane region" description="Helical" evidence="6">
    <location>
        <begin position="264"/>
        <end position="285"/>
    </location>
</feature>
<keyword evidence="2" id="KW-1003">Cell membrane</keyword>
<dbReference type="PANTHER" id="PTHR37693:SF1">
    <property type="entry name" value="INTEGRAL MEMBRANE PROTEIN"/>
    <property type="match status" value="1"/>
</dbReference>
<sequence>MFLYSASEGVRIWALLAALGERQSFTACLKYAFLGFYFSSITPSATGGQPAQVYYMNKDGVELGDSSLCITAITVSYQIGTLFICLLAFLMRRHFVLANLGAVKYLALFGFVGNGLLLFVILESASHIEFLKRIFRTMIRGLAKINIIKDEQRAVAAVDAQLEKYADGGNRLFKKPATLFLLLGLTIIQILSRLFITVIVYLSFHLHGYGFVDILALEALLALGVGFTPMPGSVGVAEAGFVMVNRAIFGAENLVPAVLLTRGISFYAGLVMSGIVTFTAHLSLVRKGAIRDN</sequence>
<feature type="transmembrane region" description="Helical" evidence="6">
    <location>
        <begin position="102"/>
        <end position="122"/>
    </location>
</feature>
<dbReference type="GO" id="GO:0005886">
    <property type="term" value="C:plasma membrane"/>
    <property type="evidence" value="ECO:0007669"/>
    <property type="project" value="UniProtKB-SubCell"/>
</dbReference>
<organism evidence="7">
    <name type="scientific">bioreactor metagenome</name>
    <dbReference type="NCBI Taxonomy" id="1076179"/>
    <lineage>
        <taxon>unclassified sequences</taxon>
        <taxon>metagenomes</taxon>
        <taxon>ecological metagenomes</taxon>
    </lineage>
</organism>
<keyword evidence="4 6" id="KW-1133">Transmembrane helix</keyword>
<reference evidence="7" key="1">
    <citation type="submission" date="2019-08" db="EMBL/GenBank/DDBJ databases">
        <authorList>
            <person name="Kucharzyk K."/>
            <person name="Murdoch R.W."/>
            <person name="Higgins S."/>
            <person name="Loffler F."/>
        </authorList>
    </citation>
    <scope>NUCLEOTIDE SEQUENCE</scope>
</reference>
<evidence type="ECO:0000256" key="1">
    <source>
        <dbReference type="ARBA" id="ARBA00004651"/>
    </source>
</evidence>
<dbReference type="Pfam" id="PF03706">
    <property type="entry name" value="LPG_synthase_TM"/>
    <property type="match status" value="1"/>
</dbReference>
<gene>
    <name evidence="7" type="ORF">SDC9_121779</name>
</gene>
<dbReference type="NCBIfam" id="TIGR00374">
    <property type="entry name" value="flippase-like domain"/>
    <property type="match status" value="1"/>
</dbReference>
<evidence type="ECO:0000313" key="7">
    <source>
        <dbReference type="EMBL" id="MPM74790.1"/>
    </source>
</evidence>
<evidence type="ECO:0000256" key="4">
    <source>
        <dbReference type="ARBA" id="ARBA00022989"/>
    </source>
</evidence>
<feature type="transmembrane region" description="Helical" evidence="6">
    <location>
        <begin position="70"/>
        <end position="90"/>
    </location>
</feature>
<dbReference type="InterPro" id="IPR022791">
    <property type="entry name" value="L-PG_synthase/AglD"/>
</dbReference>
<dbReference type="AlphaFoldDB" id="A0A645CCY5"/>